<dbReference type="GO" id="GO:0003700">
    <property type="term" value="F:DNA-binding transcription factor activity"/>
    <property type="evidence" value="ECO:0007669"/>
    <property type="project" value="InterPro"/>
</dbReference>
<dbReference type="Pfam" id="PF13377">
    <property type="entry name" value="Peripla_BP_3"/>
    <property type="match status" value="1"/>
</dbReference>
<dbReference type="CDD" id="cd07377">
    <property type="entry name" value="WHTH_GntR"/>
    <property type="match status" value="1"/>
</dbReference>
<evidence type="ECO:0000259" key="4">
    <source>
        <dbReference type="PROSITE" id="PS50949"/>
    </source>
</evidence>
<feature type="domain" description="HTH gntR-type" evidence="4">
    <location>
        <begin position="8"/>
        <end position="76"/>
    </location>
</feature>
<dbReference type="PANTHER" id="PTHR30146">
    <property type="entry name" value="LACI-RELATED TRANSCRIPTIONAL REPRESSOR"/>
    <property type="match status" value="1"/>
</dbReference>
<dbReference type="GO" id="GO:0000976">
    <property type="term" value="F:transcription cis-regulatory region binding"/>
    <property type="evidence" value="ECO:0007669"/>
    <property type="project" value="TreeGrafter"/>
</dbReference>
<evidence type="ECO:0000313" key="6">
    <source>
        <dbReference type="Proteomes" id="UP000307943"/>
    </source>
</evidence>
<dbReference type="SUPFAM" id="SSF53822">
    <property type="entry name" value="Periplasmic binding protein-like I"/>
    <property type="match status" value="1"/>
</dbReference>
<dbReference type="SUPFAM" id="SSF46785">
    <property type="entry name" value="Winged helix' DNA-binding domain"/>
    <property type="match status" value="1"/>
</dbReference>
<name>A0A5C4T2R3_9BACL</name>
<evidence type="ECO:0000256" key="1">
    <source>
        <dbReference type="ARBA" id="ARBA00023015"/>
    </source>
</evidence>
<dbReference type="PANTHER" id="PTHR30146:SF109">
    <property type="entry name" value="HTH-TYPE TRANSCRIPTIONAL REGULATOR GALS"/>
    <property type="match status" value="1"/>
</dbReference>
<keyword evidence="2" id="KW-0238">DNA-binding</keyword>
<evidence type="ECO:0000313" key="5">
    <source>
        <dbReference type="EMBL" id="TNJ63352.1"/>
    </source>
</evidence>
<protein>
    <submittedName>
        <fullName evidence="5">GntR family transcriptional regulator</fullName>
    </submittedName>
</protein>
<dbReference type="SMART" id="SM00345">
    <property type="entry name" value="HTH_GNTR"/>
    <property type="match status" value="1"/>
</dbReference>
<dbReference type="AlphaFoldDB" id="A0A5C4T2R3"/>
<dbReference type="Proteomes" id="UP000307943">
    <property type="component" value="Unassembled WGS sequence"/>
</dbReference>
<dbReference type="OrthoDB" id="9799482at2"/>
<dbReference type="Pfam" id="PF00392">
    <property type="entry name" value="GntR"/>
    <property type="match status" value="1"/>
</dbReference>
<dbReference type="InterPro" id="IPR000524">
    <property type="entry name" value="Tscrpt_reg_HTH_GntR"/>
</dbReference>
<dbReference type="PROSITE" id="PS50949">
    <property type="entry name" value="HTH_GNTR"/>
    <property type="match status" value="1"/>
</dbReference>
<gene>
    <name evidence="5" type="ORF">FE784_25880</name>
</gene>
<organism evidence="5 6">
    <name type="scientific">Paenibacillus hemerocallicola</name>
    <dbReference type="NCBI Taxonomy" id="1172614"/>
    <lineage>
        <taxon>Bacteria</taxon>
        <taxon>Bacillati</taxon>
        <taxon>Bacillota</taxon>
        <taxon>Bacilli</taxon>
        <taxon>Bacillales</taxon>
        <taxon>Paenibacillaceae</taxon>
        <taxon>Paenibacillus</taxon>
    </lineage>
</organism>
<evidence type="ECO:0000256" key="3">
    <source>
        <dbReference type="ARBA" id="ARBA00023163"/>
    </source>
</evidence>
<keyword evidence="1" id="KW-0805">Transcription regulation</keyword>
<sequence>MSRPVKKVPMYKQIQQYVLDEMKKQNWKADHKLPSESELSALFRVSRLTVKNALDDFIEQGFIYRIQGKGSYISPHYAGESFVFRDVSGQERHERPKLVACLLPTAFSTRMLNLLNGIEEELARLGFRLLFCKTNGSRDMEKKVIEEVLKLQVAGVIIYPVEGDAYSEEVLRLTLDHFPLVVIDRYLRGLDLNCVVSDNFLGARSAVEHLIQLGHSCIGFLSPPHRGVSSIEDRLAGYESALADHGVPVEHRLRDSHLVMGDVNCIMHTGRCDDEVKKGLQTFLKKNSDMTAIFAVNTGIGLNVIQVAEEMGLRIPEQLSVVFFDDYELSGFSRIPPTCVVQHEYELGKIAAGLIVSVIEDPMQERRKMEVPTELIVRQSTAPRSRQISK</sequence>
<dbReference type="PRINTS" id="PR00035">
    <property type="entry name" value="HTHGNTR"/>
</dbReference>
<dbReference type="Gene3D" id="3.40.50.2300">
    <property type="match status" value="2"/>
</dbReference>
<keyword evidence="6" id="KW-1185">Reference proteome</keyword>
<keyword evidence="3" id="KW-0804">Transcription</keyword>
<dbReference type="InterPro" id="IPR046335">
    <property type="entry name" value="LacI/GalR-like_sensor"/>
</dbReference>
<comment type="caution">
    <text evidence="5">The sequence shown here is derived from an EMBL/GenBank/DDBJ whole genome shotgun (WGS) entry which is preliminary data.</text>
</comment>
<proteinExistence type="predicted"/>
<accession>A0A5C4T2R3</accession>
<dbReference type="InterPro" id="IPR036390">
    <property type="entry name" value="WH_DNA-bd_sf"/>
</dbReference>
<dbReference type="InterPro" id="IPR028082">
    <property type="entry name" value="Peripla_BP_I"/>
</dbReference>
<evidence type="ECO:0000256" key="2">
    <source>
        <dbReference type="ARBA" id="ARBA00023125"/>
    </source>
</evidence>
<dbReference type="CDD" id="cd06267">
    <property type="entry name" value="PBP1_LacI_sugar_binding-like"/>
    <property type="match status" value="1"/>
</dbReference>
<dbReference type="Gene3D" id="1.10.10.10">
    <property type="entry name" value="Winged helix-like DNA-binding domain superfamily/Winged helix DNA-binding domain"/>
    <property type="match status" value="1"/>
</dbReference>
<dbReference type="EMBL" id="VDCQ01000044">
    <property type="protein sequence ID" value="TNJ63352.1"/>
    <property type="molecule type" value="Genomic_DNA"/>
</dbReference>
<reference evidence="5 6" key="1">
    <citation type="submission" date="2019-05" db="EMBL/GenBank/DDBJ databases">
        <title>We sequenced the genome of Paenibacillus hemerocallicola KCTC 33185 for further insight into its adaptation and study the phylogeny of Paenibacillus.</title>
        <authorList>
            <person name="Narsing Rao M.P."/>
        </authorList>
    </citation>
    <scope>NUCLEOTIDE SEQUENCE [LARGE SCALE GENOMIC DNA]</scope>
    <source>
        <strain evidence="5 6">KCTC 33185</strain>
    </source>
</reference>
<dbReference type="InterPro" id="IPR036388">
    <property type="entry name" value="WH-like_DNA-bd_sf"/>
</dbReference>